<reference evidence="2 3" key="1">
    <citation type="submission" date="2017-01" db="EMBL/GenBank/DDBJ databases">
        <authorList>
            <person name="Erauso G."/>
        </authorList>
    </citation>
    <scope>NUCLEOTIDE SEQUENCE [LARGE SCALE GENOMIC DNA]</scope>
    <source>
        <strain evidence="2">MESINF1</strain>
    </source>
</reference>
<accession>A0A7Z7LFY9</accession>
<dbReference type="KEGG" id="minf:MESINF_1935"/>
<protein>
    <submittedName>
        <fullName evidence="2">Phosphoribulokinase / uridine kinase family protein</fullName>
    </submittedName>
</protein>
<feature type="domain" description="Phosphoribulokinase/uridine kinase" evidence="1">
    <location>
        <begin position="320"/>
        <end position="518"/>
    </location>
</feature>
<organism evidence="2 3">
    <name type="scientific">Mesotoga infera</name>
    <dbReference type="NCBI Taxonomy" id="1236046"/>
    <lineage>
        <taxon>Bacteria</taxon>
        <taxon>Thermotogati</taxon>
        <taxon>Thermotogota</taxon>
        <taxon>Thermotogae</taxon>
        <taxon>Kosmotogales</taxon>
        <taxon>Kosmotogaceae</taxon>
        <taxon>Mesotoga</taxon>
    </lineage>
</organism>
<dbReference type="GO" id="GO:0005524">
    <property type="term" value="F:ATP binding"/>
    <property type="evidence" value="ECO:0007669"/>
    <property type="project" value="InterPro"/>
</dbReference>
<dbReference type="Gene3D" id="3.40.50.300">
    <property type="entry name" value="P-loop containing nucleotide triphosphate hydrolases"/>
    <property type="match status" value="1"/>
</dbReference>
<evidence type="ECO:0000313" key="3">
    <source>
        <dbReference type="Proteomes" id="UP000250796"/>
    </source>
</evidence>
<dbReference type="AlphaFoldDB" id="A0A7Z7LFY9"/>
<dbReference type="GO" id="GO:0016301">
    <property type="term" value="F:kinase activity"/>
    <property type="evidence" value="ECO:0007669"/>
    <property type="project" value="UniProtKB-KW"/>
</dbReference>
<dbReference type="InterPro" id="IPR018163">
    <property type="entry name" value="Thr/Ala-tRNA-synth_IIc_edit"/>
</dbReference>
<dbReference type="InterPro" id="IPR006083">
    <property type="entry name" value="PRK/URK"/>
</dbReference>
<dbReference type="SUPFAM" id="SSF52540">
    <property type="entry name" value="P-loop containing nucleoside triphosphate hydrolases"/>
    <property type="match status" value="1"/>
</dbReference>
<proteinExistence type="predicted"/>
<evidence type="ECO:0000313" key="2">
    <source>
        <dbReference type="EMBL" id="SSC13375.1"/>
    </source>
</evidence>
<keyword evidence="2" id="KW-0418">Kinase</keyword>
<name>A0A7Z7LFY9_9BACT</name>
<evidence type="ECO:0000259" key="1">
    <source>
        <dbReference type="Pfam" id="PF00485"/>
    </source>
</evidence>
<dbReference type="PANTHER" id="PTHR10285">
    <property type="entry name" value="URIDINE KINASE"/>
    <property type="match status" value="1"/>
</dbReference>
<dbReference type="InterPro" id="IPR027417">
    <property type="entry name" value="P-loop_NTPase"/>
</dbReference>
<dbReference type="EMBL" id="LS974202">
    <property type="protein sequence ID" value="SSC13375.1"/>
    <property type="molecule type" value="Genomic_DNA"/>
</dbReference>
<sequence>MPYQLGDAPSLVDFSIGSRCCQRFRSGDISMTKKTLRIKGIEESISVSEGMTFQDLACRFQERYGSPIMAAKSGNSLLELCRPIADEKEIELVDLSSLDGIRIYTRGAIFILFMAVRELLGKVSLDVHHSRGSGLICEIEGFATDHELLGRIQKKMREIVEENVPFIKDTIGKFEAIRLFMEDGQIDKALLFKYRKKSTVNIYRCKGYLNYFYGYMPFSTGSVNNFSLIPYGSYFVLNLPSPSEPNTLPDFVDQPKISSIFLEHERWGGILGVKTIGELNGIISKGYKETREMINIAEALHEKKIAGIADQIASRESARVILVAGPSSSGKTTFSKRLMLQLKVLGMNPIQISLDDYFFDRKDTPRDENGNYDFESIYALNIDLFNRQMGELLEGKEVLLPKFDFLLGKSGFQEKAVSIGHDQPIIVEGIHGLNELLTASIPKERKFKIYVSALTQLNIDNMNRIPTTDVRLLRRIVRDNRFRGHSALDTIRMWSSVRRGEDRYIFPFQEEADAMFNSALAYELAILKSFAEPLLVQIDDSVPEFLEAKRLLRFIDYFLPITNLEDVPRTSIIKEFIGGSVFSY</sequence>
<dbReference type="SUPFAM" id="SSF55186">
    <property type="entry name" value="ThrRS/AlaRS common domain"/>
    <property type="match status" value="1"/>
</dbReference>
<dbReference type="Gene3D" id="3.30.980.10">
    <property type="entry name" value="Threonyl-trna Synthetase, Chain A, domain 2"/>
    <property type="match status" value="1"/>
</dbReference>
<gene>
    <name evidence="2" type="ORF">MESINF_1935</name>
</gene>
<keyword evidence="3" id="KW-1185">Reference proteome</keyword>
<dbReference type="Pfam" id="PF00485">
    <property type="entry name" value="PRK"/>
    <property type="match status" value="1"/>
</dbReference>
<keyword evidence="2" id="KW-0808">Transferase</keyword>
<dbReference type="CDD" id="cd02028">
    <property type="entry name" value="UMPK_like"/>
    <property type="match status" value="1"/>
</dbReference>
<dbReference type="Proteomes" id="UP000250796">
    <property type="component" value="Chromosome MESINF"/>
</dbReference>